<organism evidence="1">
    <name type="scientific">Anopheles sinensis</name>
    <name type="common">Mosquito</name>
    <dbReference type="NCBI Taxonomy" id="74873"/>
    <lineage>
        <taxon>Eukaryota</taxon>
        <taxon>Metazoa</taxon>
        <taxon>Ecdysozoa</taxon>
        <taxon>Arthropoda</taxon>
        <taxon>Hexapoda</taxon>
        <taxon>Insecta</taxon>
        <taxon>Pterygota</taxon>
        <taxon>Neoptera</taxon>
        <taxon>Endopterygota</taxon>
        <taxon>Diptera</taxon>
        <taxon>Nematocera</taxon>
        <taxon>Culicoidea</taxon>
        <taxon>Culicidae</taxon>
        <taxon>Anophelinae</taxon>
        <taxon>Anopheles</taxon>
    </lineage>
</organism>
<evidence type="ECO:0000313" key="2">
    <source>
        <dbReference type="EnsemblMetazoa" id="ASIC013371-PA"/>
    </source>
</evidence>
<dbReference type="AlphaFoldDB" id="A0A084W5E4"/>
<gene>
    <name evidence="1" type="ORF">ZHAS_00013371</name>
</gene>
<dbReference type="Proteomes" id="UP000030765">
    <property type="component" value="Unassembled WGS sequence"/>
</dbReference>
<evidence type="ECO:0000313" key="3">
    <source>
        <dbReference type="Proteomes" id="UP000030765"/>
    </source>
</evidence>
<protein>
    <submittedName>
        <fullName evidence="1 2">Gilgamesh, isoform L</fullName>
    </submittedName>
</protein>
<proteinExistence type="predicted"/>
<keyword evidence="3" id="KW-1185">Reference proteome</keyword>
<dbReference type="EMBL" id="ATLV01020605">
    <property type="status" value="NOT_ANNOTATED_CDS"/>
    <property type="molecule type" value="Genomic_DNA"/>
</dbReference>
<sequence>MNETNKVEMRSVQCSPEREAVKLLRATSHSNSRDSVLNPSQDYIQASSQHTIRYPSTSVLASTPTPSLPL</sequence>
<dbReference type="STRING" id="74873.A0A084W5E4"/>
<name>A0A084W5E4_ANOSI</name>
<dbReference type="EnsemblMetazoa" id="ASIC013371-RA">
    <property type="protein sequence ID" value="ASIC013371-PA"/>
    <property type="gene ID" value="ASIC013371"/>
</dbReference>
<reference evidence="1 3" key="1">
    <citation type="journal article" date="2014" name="BMC Genomics">
        <title>Genome sequence of Anopheles sinensis provides insight into genetics basis of mosquito competence for malaria parasites.</title>
        <authorList>
            <person name="Zhou D."/>
            <person name="Zhang D."/>
            <person name="Ding G."/>
            <person name="Shi L."/>
            <person name="Hou Q."/>
            <person name="Ye Y."/>
            <person name="Xu Y."/>
            <person name="Zhou H."/>
            <person name="Xiong C."/>
            <person name="Li S."/>
            <person name="Yu J."/>
            <person name="Hong S."/>
            <person name="Yu X."/>
            <person name="Zou P."/>
            <person name="Chen C."/>
            <person name="Chang X."/>
            <person name="Wang W."/>
            <person name="Lv Y."/>
            <person name="Sun Y."/>
            <person name="Ma L."/>
            <person name="Shen B."/>
            <person name="Zhu C."/>
        </authorList>
    </citation>
    <scope>NUCLEOTIDE SEQUENCE [LARGE SCALE GENOMIC DNA]</scope>
</reference>
<dbReference type="VEuPathDB" id="VectorBase:ASIC013371"/>
<dbReference type="EMBL" id="KE525303">
    <property type="protein sequence ID" value="KFB45438.1"/>
    <property type="molecule type" value="Genomic_DNA"/>
</dbReference>
<reference evidence="2" key="2">
    <citation type="submission" date="2020-05" db="UniProtKB">
        <authorList>
            <consortium name="EnsemblMetazoa"/>
        </authorList>
    </citation>
    <scope>IDENTIFICATION</scope>
</reference>
<evidence type="ECO:0000313" key="1">
    <source>
        <dbReference type="EMBL" id="KFB45438.1"/>
    </source>
</evidence>
<accession>A0A084W5E4</accession>